<reference evidence="1" key="1">
    <citation type="journal article" date="2015" name="Nature">
        <title>Complex archaea that bridge the gap between prokaryotes and eukaryotes.</title>
        <authorList>
            <person name="Spang A."/>
            <person name="Saw J.H."/>
            <person name="Jorgensen S.L."/>
            <person name="Zaremba-Niedzwiedzka K."/>
            <person name="Martijn J."/>
            <person name="Lind A.E."/>
            <person name="van Eijk R."/>
            <person name="Schleper C."/>
            <person name="Guy L."/>
            <person name="Ettema T.J."/>
        </authorList>
    </citation>
    <scope>NUCLEOTIDE SEQUENCE</scope>
</reference>
<accession>A0A0F9CHC9</accession>
<name>A0A0F9CHC9_9ZZZZ</name>
<comment type="caution">
    <text evidence="1">The sequence shown here is derived from an EMBL/GenBank/DDBJ whole genome shotgun (WGS) entry which is preliminary data.</text>
</comment>
<proteinExistence type="predicted"/>
<organism evidence="1">
    <name type="scientific">marine sediment metagenome</name>
    <dbReference type="NCBI Taxonomy" id="412755"/>
    <lineage>
        <taxon>unclassified sequences</taxon>
        <taxon>metagenomes</taxon>
        <taxon>ecological metagenomes</taxon>
    </lineage>
</organism>
<dbReference type="AlphaFoldDB" id="A0A0F9CHC9"/>
<dbReference type="SUPFAM" id="SSF158499">
    <property type="entry name" value="DnaD domain-like"/>
    <property type="match status" value="1"/>
</dbReference>
<protein>
    <submittedName>
        <fullName evidence="1">Uncharacterized protein</fullName>
    </submittedName>
</protein>
<evidence type="ECO:0000313" key="1">
    <source>
        <dbReference type="EMBL" id="KKL25822.1"/>
    </source>
</evidence>
<dbReference type="EMBL" id="LAZR01036070">
    <property type="protein sequence ID" value="KKL25822.1"/>
    <property type="molecule type" value="Genomic_DNA"/>
</dbReference>
<sequence length="35" mass="4113">VHDAFKEAAMQNKLHISYVRAVLFDWLGIERNRSP</sequence>
<feature type="non-terminal residue" evidence="1">
    <location>
        <position position="1"/>
    </location>
</feature>
<gene>
    <name evidence="1" type="ORF">LCGC14_2401480</name>
</gene>
<dbReference type="InterPro" id="IPR034829">
    <property type="entry name" value="DnaD-like_sf"/>
</dbReference>